<dbReference type="PANTHER" id="PTHR46609">
    <property type="entry name" value="EXONUCLEASE, PHAGE-TYPE/RECB, C-TERMINAL DOMAIN-CONTAINING PROTEIN"/>
    <property type="match status" value="1"/>
</dbReference>
<dbReference type="AlphaFoldDB" id="A0A9Q1CP40"/>
<dbReference type="GO" id="GO:0006281">
    <property type="term" value="P:DNA repair"/>
    <property type="evidence" value="ECO:0007669"/>
    <property type="project" value="UniProtKB-ARBA"/>
</dbReference>
<dbReference type="Gene3D" id="3.90.320.10">
    <property type="match status" value="1"/>
</dbReference>
<dbReference type="InterPro" id="IPR019080">
    <property type="entry name" value="YqaJ_viral_recombinase"/>
</dbReference>
<evidence type="ECO:0000259" key="1">
    <source>
        <dbReference type="Pfam" id="PF09588"/>
    </source>
</evidence>
<dbReference type="PANTHER" id="PTHR46609:SF8">
    <property type="entry name" value="YQAJ VIRAL RECOMBINASE DOMAIN-CONTAINING PROTEIN"/>
    <property type="match status" value="1"/>
</dbReference>
<feature type="domain" description="YqaJ viral recombinase" evidence="1">
    <location>
        <begin position="67"/>
        <end position="229"/>
    </location>
</feature>
<dbReference type="Proteomes" id="UP001152320">
    <property type="component" value="Chromosome 1"/>
</dbReference>
<dbReference type="Pfam" id="PF09588">
    <property type="entry name" value="YqaJ"/>
    <property type="match status" value="1"/>
</dbReference>
<dbReference type="InterPro" id="IPR011335">
    <property type="entry name" value="Restrct_endonuc-II-like"/>
</dbReference>
<dbReference type="EMBL" id="JAIZAY010000001">
    <property type="protein sequence ID" value="KAJ8048798.1"/>
    <property type="molecule type" value="Genomic_DNA"/>
</dbReference>
<dbReference type="InterPro" id="IPR011604">
    <property type="entry name" value="PDDEXK-like_dom_sf"/>
</dbReference>
<keyword evidence="3" id="KW-1185">Reference proteome</keyword>
<accession>A0A9Q1CP40</accession>
<evidence type="ECO:0000313" key="2">
    <source>
        <dbReference type="EMBL" id="KAJ8048798.1"/>
    </source>
</evidence>
<evidence type="ECO:0000313" key="3">
    <source>
        <dbReference type="Proteomes" id="UP001152320"/>
    </source>
</evidence>
<dbReference type="SUPFAM" id="SSF52980">
    <property type="entry name" value="Restriction endonuclease-like"/>
    <property type="match status" value="1"/>
</dbReference>
<sequence>MGSCIHRYEHHILQLIAQLNYFVEFYQATQSFTDLVSGCLSGEPTLSTADVNQTEIETRGQSNNPTWFAQRKDRITTSKVHAVVTRVRTIKASETEVDTSRLVKLISGGSVPNPNLPALKYGREMEGQAKKLYVDVMRAFSHPSVSVAECGLYVDAEHIYLAATPDGIVTCKCCGTGLLEIKCPLSSAHMIPSDECVQYLIEDRSGHLRLKRTHAYFFQVQKQLGVAKKNWCDFF</sequence>
<dbReference type="InterPro" id="IPR051703">
    <property type="entry name" value="NF-kappa-B_Signaling_Reg"/>
</dbReference>
<name>A0A9Q1CP40_HOLLE</name>
<proteinExistence type="predicted"/>
<protein>
    <recommendedName>
        <fullName evidence="1">YqaJ viral recombinase domain-containing protein</fullName>
    </recommendedName>
</protein>
<comment type="caution">
    <text evidence="2">The sequence shown here is derived from an EMBL/GenBank/DDBJ whole genome shotgun (WGS) entry which is preliminary data.</text>
</comment>
<dbReference type="OrthoDB" id="10063170at2759"/>
<reference evidence="2" key="1">
    <citation type="submission" date="2021-10" db="EMBL/GenBank/DDBJ databases">
        <title>Tropical sea cucumber genome reveals ecological adaptation and Cuvierian tubules defense mechanism.</title>
        <authorList>
            <person name="Chen T."/>
        </authorList>
    </citation>
    <scope>NUCLEOTIDE SEQUENCE</scope>
    <source>
        <strain evidence="2">Nanhai2018</strain>
        <tissue evidence="2">Muscle</tissue>
    </source>
</reference>
<dbReference type="CDD" id="cd22343">
    <property type="entry name" value="PDDEXK_lambda_exonuclease-like"/>
    <property type="match status" value="1"/>
</dbReference>
<organism evidence="2 3">
    <name type="scientific">Holothuria leucospilota</name>
    <name type="common">Black long sea cucumber</name>
    <name type="synonym">Mertensiothuria leucospilota</name>
    <dbReference type="NCBI Taxonomy" id="206669"/>
    <lineage>
        <taxon>Eukaryota</taxon>
        <taxon>Metazoa</taxon>
        <taxon>Echinodermata</taxon>
        <taxon>Eleutherozoa</taxon>
        <taxon>Echinozoa</taxon>
        <taxon>Holothuroidea</taxon>
        <taxon>Aspidochirotacea</taxon>
        <taxon>Aspidochirotida</taxon>
        <taxon>Holothuriidae</taxon>
        <taxon>Holothuria</taxon>
    </lineage>
</organism>
<gene>
    <name evidence="2" type="ORF">HOLleu_01264</name>
</gene>